<dbReference type="GeneID" id="16997425"/>
<dbReference type="AlphaFoldDB" id="M1VHS5"/>
<dbReference type="RefSeq" id="XP_005539008.1">
    <property type="nucleotide sequence ID" value="XM_005538951.1"/>
</dbReference>
<name>M1VHS5_CYAM1</name>
<feature type="region of interest" description="Disordered" evidence="1">
    <location>
        <begin position="121"/>
        <end position="188"/>
    </location>
</feature>
<dbReference type="EMBL" id="AP006501">
    <property type="protein sequence ID" value="BAM82972.1"/>
    <property type="molecule type" value="Genomic_DNA"/>
</dbReference>
<feature type="compositionally biased region" description="Polar residues" evidence="1">
    <location>
        <begin position="154"/>
        <end position="167"/>
    </location>
</feature>
<accession>M1VHS5</accession>
<organism evidence="2 3">
    <name type="scientific">Cyanidioschyzon merolae (strain NIES-3377 / 10D)</name>
    <name type="common">Unicellular red alga</name>
    <dbReference type="NCBI Taxonomy" id="280699"/>
    <lineage>
        <taxon>Eukaryota</taxon>
        <taxon>Rhodophyta</taxon>
        <taxon>Bangiophyceae</taxon>
        <taxon>Cyanidiales</taxon>
        <taxon>Cyanidiaceae</taxon>
        <taxon>Cyanidioschyzon</taxon>
    </lineage>
</organism>
<sequence length="347" mass="38180">MNAEAAQESQDLYAKDLRHVAQDYFVVRTLCKRLVVVELELYRARRLCRAWAQALTAQRQHTPPCMHEQQTSSELISAAAHGTCPYREAMLYLFRQVAETGSVSEYLRDVEHRGARASSLKALLESRSPPTQWTRHESASADSSAASGLAHGNRVQSQRAQARSANVSDGAERASAQRVPAPSSSEPAIMQGQQLPANVGTDLSQAGHSKRPLQFQTRGTTGPEMGPSRTTTLAGFRAAQMPTNASASQQNRWPPWNEQFMEALMESERDTVAGLIEQERLQTQLNLLRGVMMDLEVLLERCPCEDADGAIDCIDSADDDENSLPPLAENGHIRSNKAEMSTNTFAC</sequence>
<reference evidence="2 3" key="1">
    <citation type="journal article" date="2004" name="Nature">
        <title>Genome sequence of the ultrasmall unicellular red alga Cyanidioschyzon merolae 10D.</title>
        <authorList>
            <person name="Matsuzaki M."/>
            <person name="Misumi O."/>
            <person name="Shin-i T."/>
            <person name="Maruyama S."/>
            <person name="Takahara M."/>
            <person name="Miyagishima S."/>
            <person name="Mori T."/>
            <person name="Nishida K."/>
            <person name="Yagisawa F."/>
            <person name="Nishida K."/>
            <person name="Yoshida Y."/>
            <person name="Nishimura Y."/>
            <person name="Nakao S."/>
            <person name="Kobayashi T."/>
            <person name="Momoyama Y."/>
            <person name="Higashiyama T."/>
            <person name="Minoda A."/>
            <person name="Sano M."/>
            <person name="Nomoto H."/>
            <person name="Oishi K."/>
            <person name="Hayashi H."/>
            <person name="Ohta F."/>
            <person name="Nishizaka S."/>
            <person name="Haga S."/>
            <person name="Miura S."/>
            <person name="Morishita T."/>
            <person name="Kabeya Y."/>
            <person name="Terasawa K."/>
            <person name="Suzuki Y."/>
            <person name="Ishii Y."/>
            <person name="Asakawa S."/>
            <person name="Takano H."/>
            <person name="Ohta N."/>
            <person name="Kuroiwa H."/>
            <person name="Tanaka K."/>
            <person name="Shimizu N."/>
            <person name="Sugano S."/>
            <person name="Sato N."/>
            <person name="Nozaki H."/>
            <person name="Ogasawara N."/>
            <person name="Kohara Y."/>
            <person name="Kuroiwa T."/>
        </authorList>
    </citation>
    <scope>NUCLEOTIDE SEQUENCE [LARGE SCALE GENOMIC DNA]</scope>
    <source>
        <strain evidence="2 3">10D</strain>
    </source>
</reference>
<evidence type="ECO:0000256" key="1">
    <source>
        <dbReference type="SAM" id="MobiDB-lite"/>
    </source>
</evidence>
<evidence type="ECO:0000313" key="3">
    <source>
        <dbReference type="Proteomes" id="UP000007014"/>
    </source>
</evidence>
<feature type="compositionally biased region" description="Low complexity" evidence="1">
    <location>
        <begin position="140"/>
        <end position="150"/>
    </location>
</feature>
<proteinExistence type="predicted"/>
<reference evidence="2 3" key="2">
    <citation type="journal article" date="2007" name="BMC Biol.">
        <title>A 100%-complete sequence reveals unusually simple genomic features in the hot-spring red alga Cyanidioschyzon merolae.</title>
        <authorList>
            <person name="Nozaki H."/>
            <person name="Takano H."/>
            <person name="Misumi O."/>
            <person name="Terasawa K."/>
            <person name="Matsuzaki M."/>
            <person name="Maruyama S."/>
            <person name="Nishida K."/>
            <person name="Yagisawa F."/>
            <person name="Yoshida Y."/>
            <person name="Fujiwara T."/>
            <person name="Takio S."/>
            <person name="Tamura K."/>
            <person name="Chung S.J."/>
            <person name="Nakamura S."/>
            <person name="Kuroiwa H."/>
            <person name="Tanaka K."/>
            <person name="Sato N."/>
            <person name="Kuroiwa T."/>
        </authorList>
    </citation>
    <scope>NUCLEOTIDE SEQUENCE [LARGE SCALE GENOMIC DNA]</scope>
    <source>
        <strain evidence="2 3">10D</strain>
    </source>
</reference>
<dbReference type="KEGG" id="cme:CYME_CMS408C"/>
<protein>
    <submittedName>
        <fullName evidence="2">Uncharacterized protein</fullName>
    </submittedName>
</protein>
<dbReference type="Gramene" id="CMS408CT">
    <property type="protein sequence ID" value="CMS408CT"/>
    <property type="gene ID" value="CMS408C"/>
</dbReference>
<keyword evidence="3" id="KW-1185">Reference proteome</keyword>
<feature type="region of interest" description="Disordered" evidence="1">
    <location>
        <begin position="202"/>
        <end position="227"/>
    </location>
</feature>
<dbReference type="Proteomes" id="UP000007014">
    <property type="component" value="Chromosome 19"/>
</dbReference>
<dbReference type="OrthoDB" id="10613041at2759"/>
<dbReference type="HOGENOM" id="CLU_800137_0_0_1"/>
<evidence type="ECO:0000313" key="2">
    <source>
        <dbReference type="EMBL" id="BAM82972.1"/>
    </source>
</evidence>
<gene>
    <name evidence="2" type="ORF">CYME_CMS408C</name>
</gene>